<dbReference type="SUPFAM" id="SSF81383">
    <property type="entry name" value="F-box domain"/>
    <property type="match status" value="1"/>
</dbReference>
<dbReference type="Pfam" id="PF00646">
    <property type="entry name" value="F-box"/>
    <property type="match status" value="1"/>
</dbReference>
<sequence>MPQIEALLGLIWKSAMAASKKSHLVRRLRDAVKKINGDFVQELQEFHDVTKCLKELGEVYSNEGVNYFSCTSMCNEGIYEADFGWGSLGGAEDPPTATAETTGDFTTVPNLNDFPDLILSFLPTLDAIRTTCLSHKWRNLWFSLSSLNFDYPLFPPSDFPSDTRRLFTNFVDQALIFLQPLSPLMLYFQFDFREYLYLCFSLWNFYSQNEGRRKALISLSSQLALHVIQNPKNYGALKCIAGIEDLVLRKQMESLESILLSMNQTLVQFLVKAGSIQAAPKQLQQRIGMKPSLADCLDALSLIYEMHQSEYILKASIVLALSALALKPRYAKRCSSSLYLGIRKPSLCGSDLGALQQLLVDQPNIPKEEVQSIFDIVFAEEIC</sequence>
<dbReference type="AlphaFoldDB" id="A0A4S4EC09"/>
<dbReference type="InterPro" id="IPR036047">
    <property type="entry name" value="F-box-like_dom_sf"/>
</dbReference>
<proteinExistence type="predicted"/>
<organism evidence="2 3">
    <name type="scientific">Camellia sinensis var. sinensis</name>
    <name type="common">China tea</name>
    <dbReference type="NCBI Taxonomy" id="542762"/>
    <lineage>
        <taxon>Eukaryota</taxon>
        <taxon>Viridiplantae</taxon>
        <taxon>Streptophyta</taxon>
        <taxon>Embryophyta</taxon>
        <taxon>Tracheophyta</taxon>
        <taxon>Spermatophyta</taxon>
        <taxon>Magnoliopsida</taxon>
        <taxon>eudicotyledons</taxon>
        <taxon>Gunneridae</taxon>
        <taxon>Pentapetalae</taxon>
        <taxon>asterids</taxon>
        <taxon>Ericales</taxon>
        <taxon>Theaceae</taxon>
        <taxon>Camellia</taxon>
    </lineage>
</organism>
<evidence type="ECO:0000313" key="3">
    <source>
        <dbReference type="Proteomes" id="UP000306102"/>
    </source>
</evidence>
<dbReference type="Proteomes" id="UP000306102">
    <property type="component" value="Unassembled WGS sequence"/>
</dbReference>
<protein>
    <recommendedName>
        <fullName evidence="1">F-box domain-containing protein</fullName>
    </recommendedName>
</protein>
<dbReference type="Gene3D" id="3.30.559.10">
    <property type="entry name" value="Chloramphenicol acetyltransferase-like domain"/>
    <property type="match status" value="1"/>
</dbReference>
<gene>
    <name evidence="2" type="ORF">TEA_022807</name>
</gene>
<dbReference type="EMBL" id="SDRB02005696">
    <property type="protein sequence ID" value="THG13761.1"/>
    <property type="molecule type" value="Genomic_DNA"/>
</dbReference>
<evidence type="ECO:0000259" key="1">
    <source>
        <dbReference type="Pfam" id="PF00646"/>
    </source>
</evidence>
<evidence type="ECO:0000313" key="2">
    <source>
        <dbReference type="EMBL" id="THG13761.1"/>
    </source>
</evidence>
<reference evidence="2 3" key="1">
    <citation type="journal article" date="2018" name="Proc. Natl. Acad. Sci. U.S.A.">
        <title>Draft genome sequence of Camellia sinensis var. sinensis provides insights into the evolution of the tea genome and tea quality.</title>
        <authorList>
            <person name="Wei C."/>
            <person name="Yang H."/>
            <person name="Wang S."/>
            <person name="Zhao J."/>
            <person name="Liu C."/>
            <person name="Gao L."/>
            <person name="Xia E."/>
            <person name="Lu Y."/>
            <person name="Tai Y."/>
            <person name="She G."/>
            <person name="Sun J."/>
            <person name="Cao H."/>
            <person name="Tong W."/>
            <person name="Gao Q."/>
            <person name="Li Y."/>
            <person name="Deng W."/>
            <person name="Jiang X."/>
            <person name="Wang W."/>
            <person name="Chen Q."/>
            <person name="Zhang S."/>
            <person name="Li H."/>
            <person name="Wu J."/>
            <person name="Wang P."/>
            <person name="Li P."/>
            <person name="Shi C."/>
            <person name="Zheng F."/>
            <person name="Jian J."/>
            <person name="Huang B."/>
            <person name="Shan D."/>
            <person name="Shi M."/>
            <person name="Fang C."/>
            <person name="Yue Y."/>
            <person name="Li F."/>
            <person name="Li D."/>
            <person name="Wei S."/>
            <person name="Han B."/>
            <person name="Jiang C."/>
            <person name="Yin Y."/>
            <person name="Xia T."/>
            <person name="Zhang Z."/>
            <person name="Bennetzen J.L."/>
            <person name="Zhao S."/>
            <person name="Wan X."/>
        </authorList>
    </citation>
    <scope>NUCLEOTIDE SEQUENCE [LARGE SCALE GENOMIC DNA]</scope>
    <source>
        <strain evidence="3">cv. Shuchazao</strain>
        <tissue evidence="2">Leaf</tissue>
    </source>
</reference>
<name>A0A4S4EC09_CAMSN</name>
<feature type="domain" description="F-box" evidence="1">
    <location>
        <begin position="118"/>
        <end position="146"/>
    </location>
</feature>
<dbReference type="InterPro" id="IPR001810">
    <property type="entry name" value="F-box_dom"/>
</dbReference>
<keyword evidence="3" id="KW-1185">Reference proteome</keyword>
<dbReference type="PANTHER" id="PTHR37904:SF2">
    <property type="entry name" value="OS10G0566900 PROTEIN"/>
    <property type="match status" value="1"/>
</dbReference>
<dbReference type="PANTHER" id="PTHR37904">
    <property type="entry name" value="OS10G0566900 PROTEIN"/>
    <property type="match status" value="1"/>
</dbReference>
<dbReference type="InterPro" id="IPR038985">
    <property type="entry name" value="OPRN-like"/>
</dbReference>
<accession>A0A4S4EC09</accession>
<dbReference type="Pfam" id="PF15011">
    <property type="entry name" value="CA109-like"/>
    <property type="match status" value="2"/>
</dbReference>
<comment type="caution">
    <text evidence="2">The sequence shown here is derived from an EMBL/GenBank/DDBJ whole genome shotgun (WGS) entry which is preliminary data.</text>
</comment>
<dbReference type="InterPro" id="IPR023213">
    <property type="entry name" value="CAT-like_dom_sf"/>
</dbReference>
<dbReference type="InterPro" id="IPR029159">
    <property type="entry name" value="CA109-like"/>
</dbReference>